<evidence type="ECO:0000313" key="13">
    <source>
        <dbReference type="Proteomes" id="UP000320184"/>
    </source>
</evidence>
<keyword evidence="4" id="KW-0547">Nucleotide-binding</keyword>
<feature type="transmembrane region" description="Helical" evidence="9">
    <location>
        <begin position="20"/>
        <end position="39"/>
    </location>
</feature>
<evidence type="ECO:0000256" key="2">
    <source>
        <dbReference type="ARBA" id="ARBA00022448"/>
    </source>
</evidence>
<keyword evidence="7 9" id="KW-0472">Membrane</keyword>
<dbReference type="EMBL" id="VBOT01000136">
    <property type="protein sequence ID" value="TMQ48613.1"/>
    <property type="molecule type" value="Genomic_DNA"/>
</dbReference>
<evidence type="ECO:0000256" key="7">
    <source>
        <dbReference type="ARBA" id="ARBA00023136"/>
    </source>
</evidence>
<evidence type="ECO:0000256" key="4">
    <source>
        <dbReference type="ARBA" id="ARBA00022741"/>
    </source>
</evidence>
<dbReference type="SMART" id="SM00382">
    <property type="entry name" value="AAA"/>
    <property type="match status" value="1"/>
</dbReference>
<dbReference type="InterPro" id="IPR017871">
    <property type="entry name" value="ABC_transporter-like_CS"/>
</dbReference>
<feature type="domain" description="ABC transporter" evidence="10">
    <location>
        <begin position="397"/>
        <end position="631"/>
    </location>
</feature>
<dbReference type="Proteomes" id="UP000320184">
    <property type="component" value="Unassembled WGS sequence"/>
</dbReference>
<evidence type="ECO:0000256" key="1">
    <source>
        <dbReference type="ARBA" id="ARBA00004651"/>
    </source>
</evidence>
<reference evidence="12 13" key="1">
    <citation type="journal article" date="2019" name="Nat. Microbiol.">
        <title>Mediterranean grassland soil C-N compound turnover is dependent on rainfall and depth, and is mediated by genomically divergent microorganisms.</title>
        <authorList>
            <person name="Diamond S."/>
            <person name="Andeer P.F."/>
            <person name="Li Z."/>
            <person name="Crits-Christoph A."/>
            <person name="Burstein D."/>
            <person name="Anantharaman K."/>
            <person name="Lane K.R."/>
            <person name="Thomas B.C."/>
            <person name="Pan C."/>
            <person name="Northen T.R."/>
            <person name="Banfield J.F."/>
        </authorList>
    </citation>
    <scope>NUCLEOTIDE SEQUENCE [LARGE SCALE GENOMIC DNA]</scope>
    <source>
        <strain evidence="12">WS_3</strain>
    </source>
</reference>
<dbReference type="Pfam" id="PF00664">
    <property type="entry name" value="ABC_membrane"/>
    <property type="match status" value="1"/>
</dbReference>
<evidence type="ECO:0000259" key="11">
    <source>
        <dbReference type="PROSITE" id="PS50929"/>
    </source>
</evidence>
<dbReference type="CDD" id="cd03251">
    <property type="entry name" value="ABCC_MsbA"/>
    <property type="match status" value="1"/>
</dbReference>
<dbReference type="CDD" id="cd18552">
    <property type="entry name" value="ABC_6TM_MsbA_like"/>
    <property type="match status" value="1"/>
</dbReference>
<dbReference type="PANTHER" id="PTHR24221:SF654">
    <property type="entry name" value="ATP-BINDING CASSETTE SUB-FAMILY B MEMBER 6"/>
    <property type="match status" value="1"/>
</dbReference>
<feature type="transmembrane region" description="Helical" evidence="9">
    <location>
        <begin position="209"/>
        <end position="237"/>
    </location>
</feature>
<dbReference type="GO" id="GO:0140359">
    <property type="term" value="F:ABC-type transporter activity"/>
    <property type="evidence" value="ECO:0007669"/>
    <property type="project" value="InterPro"/>
</dbReference>
<dbReference type="GO" id="GO:0005886">
    <property type="term" value="C:plasma membrane"/>
    <property type="evidence" value="ECO:0007669"/>
    <property type="project" value="UniProtKB-SubCell"/>
</dbReference>
<dbReference type="Gene3D" id="3.40.50.300">
    <property type="entry name" value="P-loop containing nucleotide triphosphate hydrolases"/>
    <property type="match status" value="1"/>
</dbReference>
<proteinExistence type="predicted"/>
<feature type="domain" description="ABC transmembrane type-1" evidence="11">
    <location>
        <begin position="19"/>
        <end position="363"/>
    </location>
</feature>
<evidence type="ECO:0000259" key="10">
    <source>
        <dbReference type="PROSITE" id="PS50893"/>
    </source>
</evidence>
<dbReference type="PROSITE" id="PS00211">
    <property type="entry name" value="ABC_TRANSPORTER_1"/>
    <property type="match status" value="1"/>
</dbReference>
<feature type="region of interest" description="Disordered" evidence="8">
    <location>
        <begin position="58"/>
        <end position="84"/>
    </location>
</feature>
<organism evidence="12 13">
    <name type="scientific">Eiseniibacteriota bacterium</name>
    <dbReference type="NCBI Taxonomy" id="2212470"/>
    <lineage>
        <taxon>Bacteria</taxon>
        <taxon>Candidatus Eiseniibacteriota</taxon>
    </lineage>
</organism>
<comment type="subcellular location">
    <subcellularLocation>
        <location evidence="1">Cell membrane</location>
        <topology evidence="1">Multi-pass membrane protein</topology>
    </subcellularLocation>
</comment>
<dbReference type="Pfam" id="PF00005">
    <property type="entry name" value="ABC_tran"/>
    <property type="match status" value="1"/>
</dbReference>
<dbReference type="GO" id="GO:0034040">
    <property type="term" value="F:ATPase-coupled lipid transmembrane transporter activity"/>
    <property type="evidence" value="ECO:0007669"/>
    <property type="project" value="TreeGrafter"/>
</dbReference>
<evidence type="ECO:0000256" key="8">
    <source>
        <dbReference type="SAM" id="MobiDB-lite"/>
    </source>
</evidence>
<name>A0A538SB61_UNCEI</name>
<evidence type="ECO:0000256" key="9">
    <source>
        <dbReference type="SAM" id="Phobius"/>
    </source>
</evidence>
<comment type="caution">
    <text evidence="12">The sequence shown here is derived from an EMBL/GenBank/DDBJ whole genome shotgun (WGS) entry which is preliminary data.</text>
</comment>
<evidence type="ECO:0000256" key="3">
    <source>
        <dbReference type="ARBA" id="ARBA00022692"/>
    </source>
</evidence>
<dbReference type="InterPro" id="IPR003439">
    <property type="entry name" value="ABC_transporter-like_ATP-bd"/>
</dbReference>
<evidence type="ECO:0000256" key="5">
    <source>
        <dbReference type="ARBA" id="ARBA00022840"/>
    </source>
</evidence>
<keyword evidence="5 12" id="KW-0067">ATP-binding</keyword>
<dbReference type="AlphaFoldDB" id="A0A538SB61"/>
<dbReference type="InterPro" id="IPR036640">
    <property type="entry name" value="ABC1_TM_sf"/>
</dbReference>
<dbReference type="Gene3D" id="1.20.1560.10">
    <property type="entry name" value="ABC transporter type 1, transmembrane domain"/>
    <property type="match status" value="1"/>
</dbReference>
<dbReference type="PROSITE" id="PS50893">
    <property type="entry name" value="ABC_TRANSPORTER_2"/>
    <property type="match status" value="1"/>
</dbReference>
<keyword evidence="3 9" id="KW-0812">Transmembrane</keyword>
<evidence type="ECO:0000256" key="6">
    <source>
        <dbReference type="ARBA" id="ARBA00022989"/>
    </source>
</evidence>
<gene>
    <name evidence="12" type="ORF">E6K73_11510</name>
</gene>
<keyword evidence="2" id="KW-0813">Transport</keyword>
<dbReference type="InterPro" id="IPR003593">
    <property type="entry name" value="AAA+_ATPase"/>
</dbReference>
<dbReference type="InterPro" id="IPR039421">
    <property type="entry name" value="Type_1_exporter"/>
</dbReference>
<dbReference type="SUPFAM" id="SSF90123">
    <property type="entry name" value="ABC transporter transmembrane region"/>
    <property type="match status" value="1"/>
</dbReference>
<dbReference type="PROSITE" id="PS50929">
    <property type="entry name" value="ABC_TM1F"/>
    <property type="match status" value="1"/>
</dbReference>
<accession>A0A538SB61</accession>
<dbReference type="SUPFAM" id="SSF52540">
    <property type="entry name" value="P-loop containing nucleoside triphosphate hydrolases"/>
    <property type="match status" value="1"/>
</dbReference>
<protein>
    <submittedName>
        <fullName evidence="12">ABC transporter ATP-binding protein</fullName>
    </submittedName>
</protein>
<dbReference type="GO" id="GO:0005524">
    <property type="term" value="F:ATP binding"/>
    <property type="evidence" value="ECO:0007669"/>
    <property type="project" value="UniProtKB-KW"/>
</dbReference>
<dbReference type="InterPro" id="IPR011527">
    <property type="entry name" value="ABC1_TM_dom"/>
</dbReference>
<evidence type="ECO:0000313" key="12">
    <source>
        <dbReference type="EMBL" id="TMQ48613.1"/>
    </source>
</evidence>
<feature type="transmembrane region" description="Helical" evidence="9">
    <location>
        <begin position="113"/>
        <end position="133"/>
    </location>
</feature>
<feature type="transmembrane region" description="Helical" evidence="9">
    <location>
        <begin position="306"/>
        <end position="323"/>
    </location>
</feature>
<dbReference type="InterPro" id="IPR027417">
    <property type="entry name" value="P-loop_NTPase"/>
</dbReference>
<sequence length="635" mass="68862">MGTYLRLLSYLRPYSGRLAAALACMLLYAAMSAVSLGMISPLMRVLFEGGSGPANAVAPAGPAAERPGGADPPPAGARASAAAPGAEGAPRLIGWPRPLRAWAGRTLLDARPLVALGRLCVLILVVLLVKNLADYLQAFLMVFVEQAAIRDLRSQLFAHLQSLPLSFFHGRRTGTLVSRVTNDIEYLRASLAAGISNLVKDSLTLLGCLVWVFVVSWKLALISLVIVPPAALTLAAIGRKMRQRSSSAQERMGDLTSILQETIVGARVVQAFGMERFESARFDAANGSFFRAFVHLRRISAAARPVSEYAIVLVAVAVLWLGGREIFVHRSIAPQQFVLFVTALLSTLSPIKSLAEVNANVQQGMAAATRVFGLLDTPSTIVDRPGARPLAKFRDLIRYQDVSFEYKPGFPVLSGVSFDIRRGEVVALVGSSGAGKSTAMDLLARFYDPTSGRITIDGLDLQEGTLASLRGQLGIVTQETLLFHDTVRRNIAYGRPDAEDREVREAAEAAHSHSWIARLPQGYDTVIGERGTKLSGGERQRLAIARALLKNPPILLLDEATSSLDTESERLVQEALERLMRNRTVLVIAHRLSTVQHADRIVVLERGRVVASGTHAELIAQEGLYRRLYDLQFVA</sequence>
<feature type="compositionally biased region" description="Low complexity" evidence="8">
    <location>
        <begin position="58"/>
        <end position="69"/>
    </location>
</feature>
<dbReference type="FunFam" id="3.40.50.300:FF:000287">
    <property type="entry name" value="Multidrug ABC transporter ATP-binding protein"/>
    <property type="match status" value="1"/>
</dbReference>
<dbReference type="PANTHER" id="PTHR24221">
    <property type="entry name" value="ATP-BINDING CASSETTE SUB-FAMILY B"/>
    <property type="match status" value="1"/>
</dbReference>
<keyword evidence="6 9" id="KW-1133">Transmembrane helix</keyword>
<dbReference type="GO" id="GO:0016887">
    <property type="term" value="F:ATP hydrolysis activity"/>
    <property type="evidence" value="ECO:0007669"/>
    <property type="project" value="InterPro"/>
</dbReference>